<keyword evidence="4" id="KW-1185">Reference proteome</keyword>
<dbReference type="InterPro" id="IPR011576">
    <property type="entry name" value="Pyridox_Oxase_N"/>
</dbReference>
<dbReference type="Gene3D" id="2.30.110.10">
    <property type="entry name" value="Electron Transport, Fmn-binding Protein, Chain A"/>
    <property type="match status" value="1"/>
</dbReference>
<protein>
    <submittedName>
        <fullName evidence="3">PPOX class F420-dependent oxidoreductase</fullName>
    </submittedName>
</protein>
<organism evidence="3 4">
    <name type="scientific">Actinomadura chibensis</name>
    <dbReference type="NCBI Taxonomy" id="392828"/>
    <lineage>
        <taxon>Bacteria</taxon>
        <taxon>Bacillati</taxon>
        <taxon>Actinomycetota</taxon>
        <taxon>Actinomycetes</taxon>
        <taxon>Streptosporangiales</taxon>
        <taxon>Thermomonosporaceae</taxon>
        <taxon>Actinomadura</taxon>
    </lineage>
</organism>
<name>A0A5D0N163_9ACTN</name>
<dbReference type="RefSeq" id="WP_067890305.1">
    <property type="nucleotide sequence ID" value="NZ_VSFG01000017.1"/>
</dbReference>
<sequence length="142" mass="15635">MADDAALAKLVAGQDLGVLATLKRDGRPQLSNVNYHFDEGRRLIRISITANRAKARNLARDPRASLHVSTPDGGSYAVAEGTAELSAVAADPADAAVEELVEVYRDIRGDHPDWDEYRRVMVEDGRLVVRLHVERLYGMVRA</sequence>
<comment type="caution">
    <text evidence="3">The sequence shown here is derived from an EMBL/GenBank/DDBJ whole genome shotgun (WGS) entry which is preliminary data.</text>
</comment>
<reference evidence="3 4" key="1">
    <citation type="submission" date="2019-08" db="EMBL/GenBank/DDBJ databases">
        <title>Actinomadura sp. nov. CYP1-5 isolated from mountain soil.</title>
        <authorList>
            <person name="Songsumanus A."/>
            <person name="Kuncharoen N."/>
            <person name="Kudo T."/>
            <person name="Yuki M."/>
            <person name="Igarashi Y."/>
            <person name="Tanasupawat S."/>
        </authorList>
    </citation>
    <scope>NUCLEOTIDE SEQUENCE [LARGE SCALE GENOMIC DNA]</scope>
    <source>
        <strain evidence="3 4">JCM 14158</strain>
    </source>
</reference>
<dbReference type="EMBL" id="VSFG01000017">
    <property type="protein sequence ID" value="TYB38021.1"/>
    <property type="molecule type" value="Genomic_DNA"/>
</dbReference>
<proteinExistence type="predicted"/>
<feature type="domain" description="Pyridoxamine 5'-phosphate oxidase N-terminal" evidence="2">
    <location>
        <begin position="5"/>
        <end position="137"/>
    </location>
</feature>
<dbReference type="NCBIfam" id="TIGR03618">
    <property type="entry name" value="Rv1155_F420"/>
    <property type="match status" value="1"/>
</dbReference>
<dbReference type="Pfam" id="PF01243">
    <property type="entry name" value="PNPOx_N"/>
    <property type="match status" value="1"/>
</dbReference>
<dbReference type="SUPFAM" id="SSF50475">
    <property type="entry name" value="FMN-binding split barrel"/>
    <property type="match status" value="1"/>
</dbReference>
<dbReference type="GO" id="GO:0005829">
    <property type="term" value="C:cytosol"/>
    <property type="evidence" value="ECO:0007669"/>
    <property type="project" value="TreeGrafter"/>
</dbReference>
<dbReference type="InterPro" id="IPR012349">
    <property type="entry name" value="Split_barrel_FMN-bd"/>
</dbReference>
<evidence type="ECO:0000259" key="2">
    <source>
        <dbReference type="Pfam" id="PF01243"/>
    </source>
</evidence>
<keyword evidence="1" id="KW-0560">Oxidoreductase</keyword>
<dbReference type="InterPro" id="IPR019920">
    <property type="entry name" value="F420-binding_dom_put"/>
</dbReference>
<dbReference type="AlphaFoldDB" id="A0A5D0N163"/>
<dbReference type="GO" id="GO:0070967">
    <property type="term" value="F:coenzyme F420 binding"/>
    <property type="evidence" value="ECO:0007669"/>
    <property type="project" value="TreeGrafter"/>
</dbReference>
<dbReference type="GO" id="GO:0016627">
    <property type="term" value="F:oxidoreductase activity, acting on the CH-CH group of donors"/>
    <property type="evidence" value="ECO:0007669"/>
    <property type="project" value="TreeGrafter"/>
</dbReference>
<gene>
    <name evidence="3" type="ORF">FXF69_41860</name>
</gene>
<dbReference type="PANTHER" id="PTHR35176:SF2">
    <property type="entry name" value="F420H(2)-DEPENDENT REDUCTASE RV1155"/>
    <property type="match status" value="1"/>
</dbReference>
<dbReference type="STRING" id="1220554.GCA_001552135_02739"/>
<evidence type="ECO:0000256" key="1">
    <source>
        <dbReference type="ARBA" id="ARBA00023002"/>
    </source>
</evidence>
<dbReference type="PANTHER" id="PTHR35176">
    <property type="entry name" value="HEME OXYGENASE HI_0854-RELATED"/>
    <property type="match status" value="1"/>
</dbReference>
<evidence type="ECO:0000313" key="3">
    <source>
        <dbReference type="EMBL" id="TYB38021.1"/>
    </source>
</evidence>
<evidence type="ECO:0000313" key="4">
    <source>
        <dbReference type="Proteomes" id="UP000323380"/>
    </source>
</evidence>
<dbReference type="InterPro" id="IPR052019">
    <property type="entry name" value="F420H2_bilvrd_red/Heme_oxyg"/>
</dbReference>
<dbReference type="Proteomes" id="UP000323380">
    <property type="component" value="Unassembled WGS sequence"/>
</dbReference>
<accession>A0A5D0N163</accession>